<dbReference type="GeneID" id="87857712"/>
<dbReference type="Proteomes" id="UP001278500">
    <property type="component" value="Unassembled WGS sequence"/>
</dbReference>
<gene>
    <name evidence="2" type="ORF">B0H65DRAFT_109766</name>
</gene>
<reference evidence="2" key="1">
    <citation type="journal article" date="2023" name="Mol. Phylogenet. Evol.">
        <title>Genome-scale phylogeny and comparative genomics of the fungal order Sordariales.</title>
        <authorList>
            <person name="Hensen N."/>
            <person name="Bonometti L."/>
            <person name="Westerberg I."/>
            <person name="Brannstrom I.O."/>
            <person name="Guillou S."/>
            <person name="Cros-Aarteil S."/>
            <person name="Calhoun S."/>
            <person name="Haridas S."/>
            <person name="Kuo A."/>
            <person name="Mondo S."/>
            <person name="Pangilinan J."/>
            <person name="Riley R."/>
            <person name="LaButti K."/>
            <person name="Andreopoulos B."/>
            <person name="Lipzen A."/>
            <person name="Chen C."/>
            <person name="Yan M."/>
            <person name="Daum C."/>
            <person name="Ng V."/>
            <person name="Clum A."/>
            <person name="Steindorff A."/>
            <person name="Ohm R.A."/>
            <person name="Martin F."/>
            <person name="Silar P."/>
            <person name="Natvig D.O."/>
            <person name="Lalanne C."/>
            <person name="Gautier V."/>
            <person name="Ament-Velasquez S.L."/>
            <person name="Kruys A."/>
            <person name="Hutchinson M.I."/>
            <person name="Powell A.J."/>
            <person name="Barry K."/>
            <person name="Miller A.N."/>
            <person name="Grigoriev I.V."/>
            <person name="Debuchy R."/>
            <person name="Gladieux P."/>
            <person name="Hiltunen Thoren M."/>
            <person name="Johannesson H."/>
        </authorList>
    </citation>
    <scope>NUCLEOTIDE SEQUENCE</scope>
    <source>
        <strain evidence="2">CBS 560.94</strain>
    </source>
</reference>
<dbReference type="AlphaFoldDB" id="A0AAE0JK80"/>
<feature type="compositionally biased region" description="Gly residues" evidence="1">
    <location>
        <begin position="1"/>
        <end position="11"/>
    </location>
</feature>
<sequence>MGGRGGPGGRGDVNTYGSSHNPNPIGTFDMATMPEISKSCGPVFLLGPCSNRLRQRKTTARDPVPTTMNFRAKTGSWDILASVGFWKKGLSQLARGWLPLAGDIVLFLPDRTRIGKWNPSSCLASLAGGAKLKKAGGSAMIILLYRGAQQRTWASTWAPARRLAQTGLLSFPHPRLDPNWRHNDGNPCQPCPPAWTLAGFSGSLPSPNLPVHPKQSYSTFTLHLIFTLRSKPHFPVRPDDPNYS</sequence>
<protein>
    <submittedName>
        <fullName evidence="2">Uncharacterized protein</fullName>
    </submittedName>
</protein>
<accession>A0AAE0JK80</accession>
<dbReference type="RefSeq" id="XP_062684477.1">
    <property type="nucleotide sequence ID" value="XM_062820558.1"/>
</dbReference>
<evidence type="ECO:0000313" key="3">
    <source>
        <dbReference type="Proteomes" id="UP001278500"/>
    </source>
</evidence>
<dbReference type="EMBL" id="JAUEPP010000002">
    <property type="protein sequence ID" value="KAK3351182.1"/>
    <property type="molecule type" value="Genomic_DNA"/>
</dbReference>
<organism evidence="2 3">
    <name type="scientific">Neurospora tetraspora</name>
    <dbReference type="NCBI Taxonomy" id="94610"/>
    <lineage>
        <taxon>Eukaryota</taxon>
        <taxon>Fungi</taxon>
        <taxon>Dikarya</taxon>
        <taxon>Ascomycota</taxon>
        <taxon>Pezizomycotina</taxon>
        <taxon>Sordariomycetes</taxon>
        <taxon>Sordariomycetidae</taxon>
        <taxon>Sordariales</taxon>
        <taxon>Sordariaceae</taxon>
        <taxon>Neurospora</taxon>
    </lineage>
</organism>
<evidence type="ECO:0000313" key="2">
    <source>
        <dbReference type="EMBL" id="KAK3351182.1"/>
    </source>
</evidence>
<feature type="region of interest" description="Disordered" evidence="1">
    <location>
        <begin position="1"/>
        <end position="21"/>
    </location>
</feature>
<comment type="caution">
    <text evidence="2">The sequence shown here is derived from an EMBL/GenBank/DDBJ whole genome shotgun (WGS) entry which is preliminary data.</text>
</comment>
<reference evidence="2" key="2">
    <citation type="submission" date="2023-06" db="EMBL/GenBank/DDBJ databases">
        <authorList>
            <consortium name="Lawrence Berkeley National Laboratory"/>
            <person name="Haridas S."/>
            <person name="Hensen N."/>
            <person name="Bonometti L."/>
            <person name="Westerberg I."/>
            <person name="Brannstrom I.O."/>
            <person name="Guillou S."/>
            <person name="Cros-Aarteil S."/>
            <person name="Calhoun S."/>
            <person name="Kuo A."/>
            <person name="Mondo S."/>
            <person name="Pangilinan J."/>
            <person name="Riley R."/>
            <person name="Labutti K."/>
            <person name="Andreopoulos B."/>
            <person name="Lipzen A."/>
            <person name="Chen C."/>
            <person name="Yanf M."/>
            <person name="Daum C."/>
            <person name="Ng V."/>
            <person name="Clum A."/>
            <person name="Steindorff A."/>
            <person name="Ohm R."/>
            <person name="Martin F."/>
            <person name="Silar P."/>
            <person name="Natvig D."/>
            <person name="Lalanne C."/>
            <person name="Gautier V."/>
            <person name="Ament-Velasquez S.L."/>
            <person name="Kruys A."/>
            <person name="Hutchinson M.I."/>
            <person name="Powell A.J."/>
            <person name="Barry K."/>
            <person name="Miller A.N."/>
            <person name="Grigoriev I.V."/>
            <person name="Debuchy R."/>
            <person name="Gladieux P."/>
            <person name="Thoren M.H."/>
            <person name="Johannesson H."/>
        </authorList>
    </citation>
    <scope>NUCLEOTIDE SEQUENCE</scope>
    <source>
        <strain evidence="2">CBS 560.94</strain>
    </source>
</reference>
<evidence type="ECO:0000256" key="1">
    <source>
        <dbReference type="SAM" id="MobiDB-lite"/>
    </source>
</evidence>
<keyword evidence="3" id="KW-1185">Reference proteome</keyword>
<name>A0AAE0JK80_9PEZI</name>
<proteinExistence type="predicted"/>